<keyword evidence="2" id="KW-1003">Cell membrane</keyword>
<dbReference type="InterPro" id="IPR027417">
    <property type="entry name" value="P-loop_NTPase"/>
</dbReference>
<dbReference type="AlphaFoldDB" id="A0A2P7BEZ8"/>
<dbReference type="CDD" id="cd05387">
    <property type="entry name" value="BY-kinase"/>
    <property type="match status" value="1"/>
</dbReference>
<evidence type="ECO:0000313" key="12">
    <source>
        <dbReference type="Proteomes" id="UP000241764"/>
    </source>
</evidence>
<proteinExistence type="predicted"/>
<dbReference type="PANTHER" id="PTHR32309">
    <property type="entry name" value="TYROSINE-PROTEIN KINASE"/>
    <property type="match status" value="1"/>
</dbReference>
<evidence type="ECO:0000259" key="10">
    <source>
        <dbReference type="Pfam" id="PF02706"/>
    </source>
</evidence>
<keyword evidence="11" id="KW-0762">Sugar transport</keyword>
<evidence type="ECO:0000256" key="8">
    <source>
        <dbReference type="SAM" id="MobiDB-lite"/>
    </source>
</evidence>
<accession>A0A2P7BEZ8</accession>
<dbReference type="GO" id="GO:0004713">
    <property type="term" value="F:protein tyrosine kinase activity"/>
    <property type="evidence" value="ECO:0007669"/>
    <property type="project" value="TreeGrafter"/>
</dbReference>
<dbReference type="OrthoDB" id="8404680at2"/>
<dbReference type="InterPro" id="IPR005702">
    <property type="entry name" value="Wzc-like_C"/>
</dbReference>
<dbReference type="SUPFAM" id="SSF52540">
    <property type="entry name" value="P-loop containing nucleoside triphosphate hydrolases"/>
    <property type="match status" value="1"/>
</dbReference>
<keyword evidence="11" id="KW-0813">Transport</keyword>
<dbReference type="Gene3D" id="3.40.50.300">
    <property type="entry name" value="P-loop containing nucleotide triphosphate hydrolases"/>
    <property type="match status" value="1"/>
</dbReference>
<evidence type="ECO:0000313" key="11">
    <source>
        <dbReference type="EMBL" id="PSH64998.1"/>
    </source>
</evidence>
<dbReference type="Proteomes" id="UP000241764">
    <property type="component" value="Unassembled WGS sequence"/>
</dbReference>
<organism evidence="11 12">
    <name type="scientific">Phyllobacterium sophorae</name>
    <dbReference type="NCBI Taxonomy" id="1520277"/>
    <lineage>
        <taxon>Bacteria</taxon>
        <taxon>Pseudomonadati</taxon>
        <taxon>Pseudomonadota</taxon>
        <taxon>Alphaproteobacteria</taxon>
        <taxon>Hyphomicrobiales</taxon>
        <taxon>Phyllobacteriaceae</taxon>
        <taxon>Phyllobacterium</taxon>
    </lineage>
</organism>
<evidence type="ECO:0000256" key="2">
    <source>
        <dbReference type="ARBA" id="ARBA00022475"/>
    </source>
</evidence>
<feature type="region of interest" description="Disordered" evidence="8">
    <location>
        <begin position="137"/>
        <end position="156"/>
    </location>
</feature>
<feature type="region of interest" description="Disordered" evidence="8">
    <location>
        <begin position="1"/>
        <end position="23"/>
    </location>
</feature>
<feature type="transmembrane region" description="Helical" evidence="9">
    <location>
        <begin position="39"/>
        <end position="59"/>
    </location>
</feature>
<evidence type="ECO:0000256" key="5">
    <source>
        <dbReference type="ARBA" id="ARBA00022840"/>
    </source>
</evidence>
<evidence type="ECO:0000256" key="4">
    <source>
        <dbReference type="ARBA" id="ARBA00022741"/>
    </source>
</evidence>
<evidence type="ECO:0000256" key="9">
    <source>
        <dbReference type="SAM" id="Phobius"/>
    </source>
</evidence>
<dbReference type="GO" id="GO:0005886">
    <property type="term" value="C:plasma membrane"/>
    <property type="evidence" value="ECO:0007669"/>
    <property type="project" value="UniProtKB-SubCell"/>
</dbReference>
<gene>
    <name evidence="11" type="ORF">CU103_08095</name>
</gene>
<protein>
    <submittedName>
        <fullName evidence="11">Sugar transporter</fullName>
    </submittedName>
</protein>
<sequence>MTSSHTFSGVSSISLPSASPRESSPLTLRDIQFFLRMRWRWIVITTSIFVAMAVGYLLIAQPTYIATTQLFVSPKLNGSEAQKAFAEDAFLEAQLEIARSNDVFGATAKSLDLANDPDFARSAPSLLDTGKDWLARSLTDDPESRGTTGPAAGATNKSDRAIARLRNNVAMRQIGHSMILEISASASTAKKAVAIADTVAREYIRKNVLMKAQASQQYSDWLEKFLVEQQRGLTDAANDLAGFKSNPRDQFKLVELQSAAAARRALYESTLTQYSEAKQRISDPVSDATIVSPATSPLSKARPRSALIIGFASVLGASAGAMLGMIRHAGDRRIVRVRRFADAAGVPFVTSLANSGKTRKGRPGGFLAAEADSGSAITYPFIPGMAELSATMVGLRRKRKVVVIGIVGVNRRSGASTIACELAVLCAESGSRTLLIDAAADKPSLSGSIAPDSTIGLANVLDDAELLREAILPVMPTLRFLPLGTVRGVTPAMRLSSCRTQLNLESLKKVYDAVFVDISPFSESADANAIAPLLDAVLVITWHGRTSIDEAIRAIDSLRNVGADVLGAVINKAPLRMES</sequence>
<keyword evidence="4" id="KW-0547">Nucleotide-binding</keyword>
<name>A0A2P7BEZ8_9HYPH</name>
<dbReference type="Pfam" id="PF06564">
    <property type="entry name" value="CBP_BcsQ"/>
    <property type="match status" value="1"/>
</dbReference>
<keyword evidence="12" id="KW-1185">Reference proteome</keyword>
<evidence type="ECO:0000256" key="1">
    <source>
        <dbReference type="ARBA" id="ARBA00004651"/>
    </source>
</evidence>
<evidence type="ECO:0000256" key="3">
    <source>
        <dbReference type="ARBA" id="ARBA00022692"/>
    </source>
</evidence>
<dbReference type="InterPro" id="IPR050445">
    <property type="entry name" value="Bact_polysacc_biosynth/exp"/>
</dbReference>
<comment type="subcellular location">
    <subcellularLocation>
        <location evidence="1">Cell membrane</location>
        <topology evidence="1">Multi-pass membrane protein</topology>
    </subcellularLocation>
</comment>
<feature type="domain" description="Polysaccharide chain length determinant N-terminal" evidence="10">
    <location>
        <begin position="27"/>
        <end position="110"/>
    </location>
</feature>
<dbReference type="RefSeq" id="WP_106663413.1">
    <property type="nucleotide sequence ID" value="NZ_PGGM01000003.1"/>
</dbReference>
<dbReference type="InterPro" id="IPR017746">
    <property type="entry name" value="Cellulose_synthase_operon_BcsQ"/>
</dbReference>
<dbReference type="Pfam" id="PF02706">
    <property type="entry name" value="Wzz"/>
    <property type="match status" value="1"/>
</dbReference>
<keyword evidence="6 9" id="KW-1133">Transmembrane helix</keyword>
<dbReference type="PANTHER" id="PTHR32309:SF13">
    <property type="entry name" value="FERRIC ENTEROBACTIN TRANSPORT PROTEIN FEPE"/>
    <property type="match status" value="1"/>
</dbReference>
<reference evidence="12" key="1">
    <citation type="submission" date="2017-11" db="EMBL/GenBank/DDBJ databases">
        <authorList>
            <person name="Kuznetsova I."/>
            <person name="Sazanova A."/>
            <person name="Chirak E."/>
            <person name="Safronova V."/>
            <person name="Willems A."/>
        </authorList>
    </citation>
    <scope>NUCLEOTIDE SEQUENCE [LARGE SCALE GENOMIC DNA]</scope>
    <source>
        <strain evidence="12">CCBAU 03422</strain>
    </source>
</reference>
<dbReference type="InterPro" id="IPR003856">
    <property type="entry name" value="LPS_length_determ_N"/>
</dbReference>
<evidence type="ECO:0000256" key="6">
    <source>
        <dbReference type="ARBA" id="ARBA00022989"/>
    </source>
</evidence>
<keyword evidence="3 9" id="KW-0812">Transmembrane</keyword>
<evidence type="ECO:0000256" key="7">
    <source>
        <dbReference type="ARBA" id="ARBA00023136"/>
    </source>
</evidence>
<comment type="caution">
    <text evidence="11">The sequence shown here is derived from an EMBL/GenBank/DDBJ whole genome shotgun (WGS) entry which is preliminary data.</text>
</comment>
<dbReference type="EMBL" id="PGGM01000003">
    <property type="protein sequence ID" value="PSH64998.1"/>
    <property type="molecule type" value="Genomic_DNA"/>
</dbReference>
<keyword evidence="5" id="KW-0067">ATP-binding</keyword>
<keyword evidence="7 9" id="KW-0472">Membrane</keyword>